<dbReference type="EMBL" id="JANIIK010000046">
    <property type="protein sequence ID" value="KAJ3602832.1"/>
    <property type="molecule type" value="Genomic_DNA"/>
</dbReference>
<evidence type="ECO:0000313" key="1">
    <source>
        <dbReference type="EMBL" id="KAJ3602832.1"/>
    </source>
</evidence>
<sequence length="91" mass="9803">MKTGALVRFPTEDYTWCYTKVPGSKCRAGTRDGAMGGAMGGARHWSTSQYCCKGNTDPQTLFTLTKSHQDVGHQVTTIGIQHLCSSSGMEA</sequence>
<evidence type="ECO:0000313" key="2">
    <source>
        <dbReference type="Proteomes" id="UP001148018"/>
    </source>
</evidence>
<comment type="caution">
    <text evidence="1">The sequence shown here is derived from an EMBL/GenBank/DDBJ whole genome shotgun (WGS) entry which is preliminary data.</text>
</comment>
<keyword evidence="2" id="KW-1185">Reference proteome</keyword>
<dbReference type="AlphaFoldDB" id="A0A9Q0IJI4"/>
<organism evidence="1 2">
    <name type="scientific">Muraenolepis orangiensis</name>
    <name type="common">Patagonian moray cod</name>
    <dbReference type="NCBI Taxonomy" id="630683"/>
    <lineage>
        <taxon>Eukaryota</taxon>
        <taxon>Metazoa</taxon>
        <taxon>Chordata</taxon>
        <taxon>Craniata</taxon>
        <taxon>Vertebrata</taxon>
        <taxon>Euteleostomi</taxon>
        <taxon>Actinopterygii</taxon>
        <taxon>Neopterygii</taxon>
        <taxon>Teleostei</taxon>
        <taxon>Neoteleostei</taxon>
        <taxon>Acanthomorphata</taxon>
        <taxon>Zeiogadaria</taxon>
        <taxon>Gadariae</taxon>
        <taxon>Gadiformes</taxon>
        <taxon>Muraenolepidoidei</taxon>
        <taxon>Muraenolepididae</taxon>
        <taxon>Muraenolepis</taxon>
    </lineage>
</organism>
<proteinExistence type="predicted"/>
<dbReference type="Proteomes" id="UP001148018">
    <property type="component" value="Unassembled WGS sequence"/>
</dbReference>
<reference evidence="1" key="1">
    <citation type="submission" date="2022-07" db="EMBL/GenBank/DDBJ databases">
        <title>Chromosome-level genome of Muraenolepis orangiensis.</title>
        <authorList>
            <person name="Kim J."/>
        </authorList>
    </citation>
    <scope>NUCLEOTIDE SEQUENCE</scope>
    <source>
        <strain evidence="1">KU_S4_2022</strain>
        <tissue evidence="1">Muscle</tissue>
    </source>
</reference>
<accession>A0A9Q0IJI4</accession>
<name>A0A9Q0IJI4_9TELE</name>
<protein>
    <submittedName>
        <fullName evidence="1">Uncharacterized protein</fullName>
    </submittedName>
</protein>
<gene>
    <name evidence="1" type="ORF">NHX12_030578</name>
</gene>